<dbReference type="Gene3D" id="1.25.40.10">
    <property type="entry name" value="Tetratricopeptide repeat domain"/>
    <property type="match status" value="1"/>
</dbReference>
<dbReference type="Proteomes" id="UP000813444">
    <property type="component" value="Unassembled WGS sequence"/>
</dbReference>
<evidence type="ECO:0000256" key="2">
    <source>
        <dbReference type="SAM" id="Coils"/>
    </source>
</evidence>
<evidence type="ECO:0008006" key="8">
    <source>
        <dbReference type="Google" id="ProtNLM"/>
    </source>
</evidence>
<organism evidence="6 7">
    <name type="scientific">Stachybotrys elegans</name>
    <dbReference type="NCBI Taxonomy" id="80388"/>
    <lineage>
        <taxon>Eukaryota</taxon>
        <taxon>Fungi</taxon>
        <taxon>Dikarya</taxon>
        <taxon>Ascomycota</taxon>
        <taxon>Pezizomycotina</taxon>
        <taxon>Sordariomycetes</taxon>
        <taxon>Hypocreomycetidae</taxon>
        <taxon>Hypocreales</taxon>
        <taxon>Stachybotryaceae</taxon>
        <taxon>Stachybotrys</taxon>
    </lineage>
</organism>
<evidence type="ECO:0000313" key="7">
    <source>
        <dbReference type="Proteomes" id="UP000813444"/>
    </source>
</evidence>
<accession>A0A8K0WJQ7</accession>
<feature type="compositionally biased region" description="Acidic residues" evidence="3">
    <location>
        <begin position="1388"/>
        <end position="1425"/>
    </location>
</feature>
<feature type="region of interest" description="Disordered" evidence="3">
    <location>
        <begin position="1346"/>
        <end position="1427"/>
    </location>
</feature>
<feature type="coiled-coil region" evidence="2">
    <location>
        <begin position="199"/>
        <end position="248"/>
    </location>
</feature>
<dbReference type="InterPro" id="IPR056884">
    <property type="entry name" value="NPHP3-like_N"/>
</dbReference>
<keyword evidence="7" id="KW-1185">Reference proteome</keyword>
<dbReference type="Pfam" id="PF17109">
    <property type="entry name" value="Goodbye"/>
    <property type="match status" value="1"/>
</dbReference>
<keyword evidence="1" id="KW-0677">Repeat</keyword>
<dbReference type="SUPFAM" id="SSF52540">
    <property type="entry name" value="P-loop containing nucleoside triphosphate hydrolases"/>
    <property type="match status" value="1"/>
</dbReference>
<dbReference type="EMBL" id="JAGPNK010000022">
    <property type="protein sequence ID" value="KAH7304596.1"/>
    <property type="molecule type" value="Genomic_DNA"/>
</dbReference>
<dbReference type="InterPro" id="IPR031350">
    <property type="entry name" value="Goodbye_dom"/>
</dbReference>
<reference evidence="6" key="1">
    <citation type="journal article" date="2021" name="Nat. Commun.">
        <title>Genetic determinants of endophytism in the Arabidopsis root mycobiome.</title>
        <authorList>
            <person name="Mesny F."/>
            <person name="Miyauchi S."/>
            <person name="Thiergart T."/>
            <person name="Pickel B."/>
            <person name="Atanasova L."/>
            <person name="Karlsson M."/>
            <person name="Huettel B."/>
            <person name="Barry K.W."/>
            <person name="Haridas S."/>
            <person name="Chen C."/>
            <person name="Bauer D."/>
            <person name="Andreopoulos W."/>
            <person name="Pangilinan J."/>
            <person name="LaButti K."/>
            <person name="Riley R."/>
            <person name="Lipzen A."/>
            <person name="Clum A."/>
            <person name="Drula E."/>
            <person name="Henrissat B."/>
            <person name="Kohler A."/>
            <person name="Grigoriev I.V."/>
            <person name="Martin F.M."/>
            <person name="Hacquard S."/>
        </authorList>
    </citation>
    <scope>NUCLEOTIDE SEQUENCE</scope>
    <source>
        <strain evidence="6">MPI-CAGE-CH-0235</strain>
    </source>
</reference>
<keyword evidence="2" id="KW-0175">Coiled coil</keyword>
<dbReference type="InterPro" id="IPR011990">
    <property type="entry name" value="TPR-like_helical_dom_sf"/>
</dbReference>
<proteinExistence type="predicted"/>
<gene>
    <name evidence="6" type="ORF">B0I35DRAFT_401084</name>
</gene>
<feature type="domain" description="Fungal STAND N-terminal Goodbye" evidence="4">
    <location>
        <begin position="28"/>
        <end position="146"/>
    </location>
</feature>
<dbReference type="PANTHER" id="PTHR10039:SF17">
    <property type="entry name" value="FUNGAL STAND N-TERMINAL GOODBYE DOMAIN-CONTAINING PROTEIN-RELATED"/>
    <property type="match status" value="1"/>
</dbReference>
<name>A0A8K0WJQ7_9HYPO</name>
<evidence type="ECO:0000259" key="4">
    <source>
        <dbReference type="Pfam" id="PF17109"/>
    </source>
</evidence>
<comment type="caution">
    <text evidence="6">The sequence shown here is derived from an EMBL/GenBank/DDBJ whole genome shotgun (WGS) entry which is preliminary data.</text>
</comment>
<evidence type="ECO:0000313" key="6">
    <source>
        <dbReference type="EMBL" id="KAH7304596.1"/>
    </source>
</evidence>
<dbReference type="Gene3D" id="3.40.50.300">
    <property type="entry name" value="P-loop containing nucleotide triphosphate hydrolases"/>
    <property type="match status" value="1"/>
</dbReference>
<dbReference type="SUPFAM" id="SSF48452">
    <property type="entry name" value="TPR-like"/>
    <property type="match status" value="1"/>
</dbReference>
<evidence type="ECO:0000259" key="5">
    <source>
        <dbReference type="Pfam" id="PF24883"/>
    </source>
</evidence>
<feature type="domain" description="Nephrocystin 3-like N-terminal" evidence="5">
    <location>
        <begin position="336"/>
        <end position="508"/>
    </location>
</feature>
<protein>
    <recommendedName>
        <fullName evidence="8">Fungal STAND N-terminal Goodbye domain-containing protein</fullName>
    </recommendedName>
</protein>
<dbReference type="Pfam" id="PF24883">
    <property type="entry name" value="NPHP3_N"/>
    <property type="match status" value="1"/>
</dbReference>
<dbReference type="InterPro" id="IPR027417">
    <property type="entry name" value="P-loop_NTPase"/>
</dbReference>
<dbReference type="OrthoDB" id="448455at2759"/>
<evidence type="ECO:0000256" key="3">
    <source>
        <dbReference type="SAM" id="MobiDB-lite"/>
    </source>
</evidence>
<evidence type="ECO:0000256" key="1">
    <source>
        <dbReference type="ARBA" id="ARBA00022737"/>
    </source>
</evidence>
<sequence length="1552" mass="175712">MANAKLGPENAALPLRLEGDHREMGDIWVAALSRYKGIMGFELELKYTSMQDVIDAGAKEMEGFHKWRHNRGKIDRLRTLFTENLDFLEQGSQQLLTAATASFPPAAAIGTALTYLLSACRKQSADYDVVETFFEDMQSFLKRADILGSRVPQNRGWQNCLMDVFTSLLEMSGIATKFVELGRFKKWIMQIITGDDSELSDARDKLAKSLDRLQDATRLAILGNTEDIETTNRKLATMNRELADNQKRHNEKLSEHTRILLEMMTSNEAISEGVSRLLRAMEERKREKREAKDNTLEAAGKEKQIPTSANLIGNALPYVEDAITEYHIAKDSLVEGTCRWIFSEPVWEEWMRGKERSKPPLIITGPPGIGKSHLAVVIYDELVHLAREDKENHAVATHFYFREHRPSLSVFRNAVYTIIKQISQQSAYICDILCDQFNSDTNNINVASWQELVSKLLASAFAEQSKTRLFVVLDGVDELSPQETQETNMFLQEVRSRQLNISVIITGRYESQIRSDGNSQFLQLVSKDKQLSSLKMLTWNRLNSLRAPRRFSRFAKQRIADKIIEISPNLLHAEHMLSRFDEIGRESAVLDELKRDDFCRRKLKEEDDVQKDELLPVSLDQLYERMLAECKRRTPTDRHGIVTALFYWIAFSFRPLLLDEVLSLLRYLSGDSSLEPEDLPQPFSKFLIIGDPVAGAEDSELSDTDADSALDRSIKDGDLRVEFRERAMRAFFRGAENSPSNFVTPRHQAHRNIFVTCARILRNASVQGVDGSGSDRTLRNYAATYALKHMLEIYPGGGREGMEVMAELGWMLSNRYDFATDLESFKVNLSDLFSWRLLQHWGVREEEETGVQMKASSSLNITSWWKCVKGAPRSRLLFDLAKAYLQRLYSSCDRISALVSYRGAIFFFGMSHYGQILAQRAKAEFDISIGKDLHNGRRAIRRSEAALGICLVLDGIDMKATAYWAIGEVLYHYGHYGPAKKKCKDSLDLIMEPLHRFRALELLARIYLADGRFRTALKKVTDSLKIMASQKAEISPSAQRATHVTKARILKAMADTAAAAKAYSRARKADPLAVTPGEILDEEVGLFFNHDETLGAAIDIVKSFAPLDRLTWMTWQWWSQGHERHTTLQLAAARGGRASEDFLEGAYIEALRYLDDVNAGAPLRYYLARFYLQIRQDNEAAQAVLDDLLDEGRSTNGRNTYKFTEEDPSRTLHRAILLQTDVLFRRFCVSTDPAIKEALVKDVQALPRRPLALEVSLFSSTALLHHRIIVARMVRKTGPAAEFQRLLNNIFTDARDSLMDAVTWNDDVSLAVLGTALTLLGEAAPAMKSELLKAARIMVSARLEVDQDSTKRTGAKETNYNHSGHEGKDDEDDEDDRENYNTSGREDKDDENDEDDEDGSDVEDDDNLDEFLDDNGDDVEDDEGDAEAKRYQYYGSGIRGIRCEGDCNPRTIFANWAESGVGYQCTTCSNTLLCQACHSALQENDQGGRVLCRHFCGSQHAFLRAPIEGWGGVRAGKLIMQGEKPVHFQDEYLRVEIPGLIKRAWEEFWKGG</sequence>
<dbReference type="PANTHER" id="PTHR10039">
    <property type="entry name" value="AMELOGENIN"/>
    <property type="match status" value="1"/>
</dbReference>
<feature type="compositionally biased region" description="Basic and acidic residues" evidence="3">
    <location>
        <begin position="1346"/>
        <end position="1355"/>
    </location>
</feature>